<sequence>MVLISNFSSIWSQGTMNDSLASPQCVTDVRALRLMEDAVSEPLAHEEGQMVPRAARSTLSSESVTCTPSYV</sequence>
<organism evidence="1 2">
    <name type="scientific">Fukomys damarensis</name>
    <name type="common">Damaraland mole rat</name>
    <name type="synonym">Cryptomys damarensis</name>
    <dbReference type="NCBI Taxonomy" id="885580"/>
    <lineage>
        <taxon>Eukaryota</taxon>
        <taxon>Metazoa</taxon>
        <taxon>Chordata</taxon>
        <taxon>Craniata</taxon>
        <taxon>Vertebrata</taxon>
        <taxon>Euteleostomi</taxon>
        <taxon>Mammalia</taxon>
        <taxon>Eutheria</taxon>
        <taxon>Euarchontoglires</taxon>
        <taxon>Glires</taxon>
        <taxon>Rodentia</taxon>
        <taxon>Hystricomorpha</taxon>
        <taxon>Bathyergidae</taxon>
        <taxon>Fukomys</taxon>
    </lineage>
</organism>
<name>A0A091E9C3_FUKDA</name>
<keyword evidence="2" id="KW-1185">Reference proteome</keyword>
<dbReference type="AlphaFoldDB" id="A0A091E9C3"/>
<gene>
    <name evidence="1" type="ORF">H920_06837</name>
</gene>
<proteinExistence type="predicted"/>
<accession>A0A091E9C3</accession>
<evidence type="ECO:0000313" key="1">
    <source>
        <dbReference type="EMBL" id="KFO31796.1"/>
    </source>
</evidence>
<reference evidence="1 2" key="1">
    <citation type="submission" date="2013-11" db="EMBL/GenBank/DDBJ databases">
        <title>The Damaraland mole rat (Fukomys damarensis) genome and evolution of African mole rats.</title>
        <authorList>
            <person name="Gladyshev V.N."/>
            <person name="Fang X."/>
        </authorList>
    </citation>
    <scope>NUCLEOTIDE SEQUENCE [LARGE SCALE GENOMIC DNA]</scope>
    <source>
        <tissue evidence="1">Liver</tissue>
    </source>
</reference>
<protein>
    <submittedName>
        <fullName evidence="1">Uncharacterized protein</fullName>
    </submittedName>
</protein>
<evidence type="ECO:0000313" key="2">
    <source>
        <dbReference type="Proteomes" id="UP000028990"/>
    </source>
</evidence>
<dbReference type="Proteomes" id="UP000028990">
    <property type="component" value="Unassembled WGS sequence"/>
</dbReference>
<dbReference type="EMBL" id="KN122247">
    <property type="protein sequence ID" value="KFO31796.1"/>
    <property type="molecule type" value="Genomic_DNA"/>
</dbReference>